<proteinExistence type="predicted"/>
<dbReference type="PANTHER" id="PTHR46401:SF2">
    <property type="entry name" value="GLYCOSYLTRANSFERASE WBBK-RELATED"/>
    <property type="match status" value="1"/>
</dbReference>
<gene>
    <name evidence="2" type="ORF">SAMN05428642_101752</name>
</gene>
<dbReference type="SUPFAM" id="SSF53756">
    <property type="entry name" value="UDP-Glycosyltransferase/glycogen phosphorylase"/>
    <property type="match status" value="1"/>
</dbReference>
<dbReference type="PANTHER" id="PTHR46401">
    <property type="entry name" value="GLYCOSYLTRANSFERASE WBBK-RELATED"/>
    <property type="match status" value="1"/>
</dbReference>
<protein>
    <submittedName>
        <fullName evidence="2">Glycosyltransferase involved in cell wall bisynthesis</fullName>
    </submittedName>
</protein>
<keyword evidence="3" id="KW-1185">Reference proteome</keyword>
<dbReference type="AlphaFoldDB" id="A0A1K2ICX4"/>
<dbReference type="OrthoDB" id="9771846at2"/>
<accession>A0A1K2ICX4</accession>
<evidence type="ECO:0000313" key="2">
    <source>
        <dbReference type="EMBL" id="SFZ90122.1"/>
    </source>
</evidence>
<dbReference type="GO" id="GO:0009103">
    <property type="term" value="P:lipopolysaccharide biosynthetic process"/>
    <property type="evidence" value="ECO:0007669"/>
    <property type="project" value="TreeGrafter"/>
</dbReference>
<dbReference type="Pfam" id="PF13692">
    <property type="entry name" value="Glyco_trans_1_4"/>
    <property type="match status" value="1"/>
</dbReference>
<dbReference type="EMBL" id="FPKV01000001">
    <property type="protein sequence ID" value="SFZ90122.1"/>
    <property type="molecule type" value="Genomic_DNA"/>
</dbReference>
<dbReference type="CDD" id="cd03801">
    <property type="entry name" value="GT4_PimA-like"/>
    <property type="match status" value="1"/>
</dbReference>
<dbReference type="Proteomes" id="UP000182544">
    <property type="component" value="Unassembled WGS sequence"/>
</dbReference>
<dbReference type="GO" id="GO:0016757">
    <property type="term" value="F:glycosyltransferase activity"/>
    <property type="evidence" value="ECO:0007669"/>
    <property type="project" value="TreeGrafter"/>
</dbReference>
<sequence length="353" mass="40955">MILILSLGRTGSLPIYAENIVKNFKILNHEFYASKFRVNKHKHNFSIKETITYRGKLSFVINTIFVLPVLIIKLLPKIVRTYDVLYLPYKHFWDLPFIFLFKTFHKKVIFTAHDGILHKGERNWFTQLMNNYRLKHADEVIFLTNYARNNVVKELGINPAYEIIPHPIINNNYVKIKGNSQTKNLLFLGRIDKYKGVELLLESVLEIEDDFEKLIIAGKSQYDIKYKAHEKIEVQDKYLSEKEIGELLTWADVLVIPYTEATQSGVISLGIYAELPMVCTKVGGLKEQLLEDECFWCEPNKESIAEAISKSLSDIDKRKNIAAKLKKKKSLLSWKIISLKLENNIIQIKNYGS</sequence>
<dbReference type="RefSeq" id="WP_072400392.1">
    <property type="nucleotide sequence ID" value="NZ_FPKV01000001.1"/>
</dbReference>
<dbReference type="Gene3D" id="3.40.50.2000">
    <property type="entry name" value="Glycogen Phosphorylase B"/>
    <property type="match status" value="2"/>
</dbReference>
<reference evidence="2 3" key="1">
    <citation type="submission" date="2016-10" db="EMBL/GenBank/DDBJ databases">
        <authorList>
            <person name="de Groot N.N."/>
        </authorList>
    </citation>
    <scope>NUCLEOTIDE SEQUENCE [LARGE SCALE GENOMIC DNA]</scope>
    <source>
        <strain evidence="2 3">DSM 18180</strain>
    </source>
</reference>
<name>A0A1K2ICX4_9FLAO</name>
<keyword evidence="1 2" id="KW-0808">Transferase</keyword>
<evidence type="ECO:0000313" key="3">
    <source>
        <dbReference type="Proteomes" id="UP000182544"/>
    </source>
</evidence>
<evidence type="ECO:0000256" key="1">
    <source>
        <dbReference type="ARBA" id="ARBA00022679"/>
    </source>
</evidence>
<dbReference type="STRING" id="369401.SAMN05428642_101752"/>
<organism evidence="2 3">
    <name type="scientific">Flaviramulus basaltis</name>
    <dbReference type="NCBI Taxonomy" id="369401"/>
    <lineage>
        <taxon>Bacteria</taxon>
        <taxon>Pseudomonadati</taxon>
        <taxon>Bacteroidota</taxon>
        <taxon>Flavobacteriia</taxon>
        <taxon>Flavobacteriales</taxon>
        <taxon>Flavobacteriaceae</taxon>
        <taxon>Flaviramulus</taxon>
    </lineage>
</organism>